<reference evidence="1 2" key="1">
    <citation type="journal article" date="2014" name="Am. J. Bot.">
        <title>Genome assembly and annotation for red clover (Trifolium pratense; Fabaceae).</title>
        <authorList>
            <person name="Istvanek J."/>
            <person name="Jaros M."/>
            <person name="Krenek A."/>
            <person name="Repkova J."/>
        </authorList>
    </citation>
    <scope>NUCLEOTIDE SEQUENCE [LARGE SCALE GENOMIC DNA]</scope>
    <source>
        <strain evidence="2">cv. Tatra</strain>
        <tissue evidence="1">Young leaves</tissue>
    </source>
</reference>
<evidence type="ECO:0000313" key="1">
    <source>
        <dbReference type="EMBL" id="PNX54964.1"/>
    </source>
</evidence>
<gene>
    <name evidence="1" type="ORF">L195_g048587</name>
</gene>
<sequence length="64" mass="7159">FSFNIGILSVFGNLEGNYREKLKENYSIVEKGYNSFPTRIPGTAYSKALLVSCNALSGLYGIWF</sequence>
<name>A0A2K3JLS2_TRIPR</name>
<proteinExistence type="predicted"/>
<reference evidence="1 2" key="2">
    <citation type="journal article" date="2017" name="Front. Plant Sci.">
        <title>Gene Classification and Mining of Molecular Markers Useful in Red Clover (Trifolium pratense) Breeding.</title>
        <authorList>
            <person name="Istvanek J."/>
            <person name="Dluhosova J."/>
            <person name="Dluhos P."/>
            <person name="Patkova L."/>
            <person name="Nedelnik J."/>
            <person name="Repkova J."/>
        </authorList>
    </citation>
    <scope>NUCLEOTIDE SEQUENCE [LARGE SCALE GENOMIC DNA]</scope>
    <source>
        <strain evidence="2">cv. Tatra</strain>
        <tissue evidence="1">Young leaves</tissue>
    </source>
</reference>
<dbReference type="AlphaFoldDB" id="A0A2K3JLS2"/>
<dbReference type="Proteomes" id="UP000236291">
    <property type="component" value="Unassembled WGS sequence"/>
</dbReference>
<dbReference type="EMBL" id="ASHM01069745">
    <property type="protein sequence ID" value="PNX54964.1"/>
    <property type="molecule type" value="Genomic_DNA"/>
</dbReference>
<comment type="caution">
    <text evidence="1">The sequence shown here is derived from an EMBL/GenBank/DDBJ whole genome shotgun (WGS) entry which is preliminary data.</text>
</comment>
<feature type="non-terminal residue" evidence="1">
    <location>
        <position position="1"/>
    </location>
</feature>
<organism evidence="1 2">
    <name type="scientific">Trifolium pratense</name>
    <name type="common">Red clover</name>
    <dbReference type="NCBI Taxonomy" id="57577"/>
    <lineage>
        <taxon>Eukaryota</taxon>
        <taxon>Viridiplantae</taxon>
        <taxon>Streptophyta</taxon>
        <taxon>Embryophyta</taxon>
        <taxon>Tracheophyta</taxon>
        <taxon>Spermatophyta</taxon>
        <taxon>Magnoliopsida</taxon>
        <taxon>eudicotyledons</taxon>
        <taxon>Gunneridae</taxon>
        <taxon>Pentapetalae</taxon>
        <taxon>rosids</taxon>
        <taxon>fabids</taxon>
        <taxon>Fabales</taxon>
        <taxon>Fabaceae</taxon>
        <taxon>Papilionoideae</taxon>
        <taxon>50 kb inversion clade</taxon>
        <taxon>NPAAA clade</taxon>
        <taxon>Hologalegina</taxon>
        <taxon>IRL clade</taxon>
        <taxon>Trifolieae</taxon>
        <taxon>Trifolium</taxon>
    </lineage>
</organism>
<evidence type="ECO:0000313" key="2">
    <source>
        <dbReference type="Proteomes" id="UP000236291"/>
    </source>
</evidence>
<dbReference type="STRING" id="57577.A0A2K3JLS2"/>
<accession>A0A2K3JLS2</accession>
<protein>
    <submittedName>
        <fullName evidence="1">Abscisic acid 8-hydroxylase 4-like protein</fullName>
    </submittedName>
</protein>